<feature type="region of interest" description="Disordered" evidence="1">
    <location>
        <begin position="1"/>
        <end position="40"/>
    </location>
</feature>
<dbReference type="Proteomes" id="UP000815677">
    <property type="component" value="Unassembled WGS sequence"/>
</dbReference>
<protein>
    <submittedName>
        <fullName evidence="2">Uncharacterized protein</fullName>
    </submittedName>
</protein>
<evidence type="ECO:0000313" key="2">
    <source>
        <dbReference type="EMBL" id="GAT43251.1"/>
    </source>
</evidence>
<name>A0ABQ0KWB1_MYCCL</name>
<gene>
    <name evidence="2" type="ORF">MCHLO_00940</name>
</gene>
<sequence length="198" mass="21736">MQTSSESQVAANNQCNEQQALPVDATEQQAQAPPVDASEHERDIALKFQQSQVRELLDYIACVRTTHEEEMASVRRELDAVKQINDSSRVALDAQAEKLAELRQVIRTNTDAHDAEVRRLQGQAQAFHSKYATLISAVGGSRIALVSTRAKIVGVMEPLQDLLKQVKWIDRVDGELADTWSHSTNANAGGNDQSSSAT</sequence>
<dbReference type="EMBL" id="DF838759">
    <property type="protein sequence ID" value="GAT43251.1"/>
    <property type="molecule type" value="Genomic_DNA"/>
</dbReference>
<evidence type="ECO:0000313" key="3">
    <source>
        <dbReference type="Proteomes" id="UP000815677"/>
    </source>
</evidence>
<proteinExistence type="predicted"/>
<organism evidence="2 3">
    <name type="scientific">Mycena chlorophos</name>
    <name type="common">Agaric fungus</name>
    <name type="synonym">Agaricus chlorophos</name>
    <dbReference type="NCBI Taxonomy" id="658473"/>
    <lineage>
        <taxon>Eukaryota</taxon>
        <taxon>Fungi</taxon>
        <taxon>Dikarya</taxon>
        <taxon>Basidiomycota</taxon>
        <taxon>Agaricomycotina</taxon>
        <taxon>Agaricomycetes</taxon>
        <taxon>Agaricomycetidae</taxon>
        <taxon>Agaricales</taxon>
        <taxon>Marasmiineae</taxon>
        <taxon>Mycenaceae</taxon>
        <taxon>Mycena</taxon>
    </lineage>
</organism>
<evidence type="ECO:0000256" key="1">
    <source>
        <dbReference type="SAM" id="MobiDB-lite"/>
    </source>
</evidence>
<feature type="compositionally biased region" description="Polar residues" evidence="1">
    <location>
        <begin position="1"/>
        <end position="19"/>
    </location>
</feature>
<accession>A0ABQ0KWB1</accession>
<reference evidence="2" key="1">
    <citation type="submission" date="2014-09" db="EMBL/GenBank/DDBJ databases">
        <title>Genome sequence of the luminous mushroom Mycena chlorophos for searching fungal bioluminescence genes.</title>
        <authorList>
            <person name="Tanaka Y."/>
            <person name="Kasuga D."/>
            <person name="Oba Y."/>
            <person name="Hase S."/>
            <person name="Sato K."/>
            <person name="Oba Y."/>
            <person name="Sakakibara Y."/>
        </authorList>
    </citation>
    <scope>NUCLEOTIDE SEQUENCE</scope>
</reference>
<keyword evidence="3" id="KW-1185">Reference proteome</keyword>